<gene>
    <name evidence="2" type="ORF">ATK74_2550</name>
</gene>
<feature type="transmembrane region" description="Helical" evidence="1">
    <location>
        <begin position="107"/>
        <end position="125"/>
    </location>
</feature>
<feature type="transmembrane region" description="Helical" evidence="1">
    <location>
        <begin position="20"/>
        <end position="42"/>
    </location>
</feature>
<feature type="transmembrane region" description="Helical" evidence="1">
    <location>
        <begin position="157"/>
        <end position="178"/>
    </location>
</feature>
<proteinExistence type="predicted"/>
<feature type="transmembrane region" description="Helical" evidence="1">
    <location>
        <begin position="78"/>
        <end position="95"/>
    </location>
</feature>
<evidence type="ECO:0000256" key="1">
    <source>
        <dbReference type="SAM" id="Phobius"/>
    </source>
</evidence>
<accession>A0A2A9CWG1</accession>
<comment type="caution">
    <text evidence="2">The sequence shown here is derived from an EMBL/GenBank/DDBJ whole genome shotgun (WGS) entry which is preliminary data.</text>
</comment>
<dbReference type="EMBL" id="PDJC01000001">
    <property type="protein sequence ID" value="PFG17970.1"/>
    <property type="molecule type" value="Genomic_DNA"/>
</dbReference>
<dbReference type="PANTHER" id="PTHR40761:SF1">
    <property type="entry name" value="CONSERVED INTEGRAL MEMBRANE ALANINE VALINE AND LEUCINE RICH PROTEIN-RELATED"/>
    <property type="match status" value="1"/>
</dbReference>
<evidence type="ECO:0000313" key="2">
    <source>
        <dbReference type="EMBL" id="PFG17970.1"/>
    </source>
</evidence>
<organism evidence="2 3">
    <name type="scientific">Propionicimonas paludicola</name>
    <dbReference type="NCBI Taxonomy" id="185243"/>
    <lineage>
        <taxon>Bacteria</taxon>
        <taxon>Bacillati</taxon>
        <taxon>Actinomycetota</taxon>
        <taxon>Actinomycetes</taxon>
        <taxon>Propionibacteriales</taxon>
        <taxon>Nocardioidaceae</taxon>
        <taxon>Propionicimonas</taxon>
    </lineage>
</organism>
<keyword evidence="3" id="KW-1185">Reference proteome</keyword>
<keyword evidence="1" id="KW-0472">Membrane</keyword>
<keyword evidence="1" id="KW-1133">Transmembrane helix</keyword>
<feature type="transmembrane region" description="Helical" evidence="1">
    <location>
        <begin position="220"/>
        <end position="241"/>
    </location>
</feature>
<keyword evidence="1" id="KW-0812">Transmembrane</keyword>
<dbReference type="Proteomes" id="UP000226079">
    <property type="component" value="Unassembled WGS sequence"/>
</dbReference>
<feature type="transmembrane region" description="Helical" evidence="1">
    <location>
        <begin position="190"/>
        <end position="214"/>
    </location>
</feature>
<reference evidence="2 3" key="1">
    <citation type="submission" date="2017-10" db="EMBL/GenBank/DDBJ databases">
        <title>Sequencing the genomes of 1000 actinobacteria strains.</title>
        <authorList>
            <person name="Klenk H.-P."/>
        </authorList>
    </citation>
    <scope>NUCLEOTIDE SEQUENCE [LARGE SCALE GENOMIC DNA]</scope>
    <source>
        <strain evidence="2 3">DSM 15597</strain>
    </source>
</reference>
<sequence>MATILQAIGSRRATGLKAMLQPLVLIGVAIDGASFLLSLVAYARLPLFLVQTIIAASVAVVVVLAVPFLNVRLRWSDAAAVLCVLAGLIGLALLGTDQPAVAPPPGFLAATASSLVALIVVLTVWYRRGPAWLFGTISALAYAGVAIAARGTDDAGGLLQMLCQPLAIVIVGFGVVAFTAYIRALEVGPVALAASLVAVIEVVVPAVIGVALFGDTLAPGLVLPAAASVVIALGGCIALGFSPATRAASG</sequence>
<dbReference type="Gene3D" id="1.10.3730.20">
    <property type="match status" value="1"/>
</dbReference>
<name>A0A2A9CWG1_9ACTN</name>
<dbReference type="SUPFAM" id="SSF103481">
    <property type="entry name" value="Multidrug resistance efflux transporter EmrE"/>
    <property type="match status" value="1"/>
</dbReference>
<dbReference type="AlphaFoldDB" id="A0A2A9CWG1"/>
<feature type="transmembrane region" description="Helical" evidence="1">
    <location>
        <begin position="48"/>
        <end position="71"/>
    </location>
</feature>
<dbReference type="InterPro" id="IPR037185">
    <property type="entry name" value="EmrE-like"/>
</dbReference>
<feature type="transmembrane region" description="Helical" evidence="1">
    <location>
        <begin position="132"/>
        <end position="151"/>
    </location>
</feature>
<evidence type="ECO:0000313" key="3">
    <source>
        <dbReference type="Proteomes" id="UP000226079"/>
    </source>
</evidence>
<dbReference type="PANTHER" id="PTHR40761">
    <property type="entry name" value="CONSERVED INTEGRAL MEMBRANE ALANINE VALINE AND LEUCINE RICH PROTEIN-RELATED"/>
    <property type="match status" value="1"/>
</dbReference>
<protein>
    <submittedName>
        <fullName evidence="2">Uncharacterized protein</fullName>
    </submittedName>
</protein>